<dbReference type="InterPro" id="IPR002298">
    <property type="entry name" value="DNA_polymerase_A"/>
</dbReference>
<organism evidence="6 7">
    <name type="scientific">Rothia kristinae</name>
    <dbReference type="NCBI Taxonomy" id="37923"/>
    <lineage>
        <taxon>Bacteria</taxon>
        <taxon>Bacillati</taxon>
        <taxon>Actinomycetota</taxon>
        <taxon>Actinomycetes</taxon>
        <taxon>Micrococcales</taxon>
        <taxon>Micrococcaceae</taxon>
        <taxon>Rothia</taxon>
    </lineage>
</organism>
<dbReference type="NCBIfam" id="NF011538">
    <property type="entry name" value="PRK14975.1-1"/>
    <property type="match status" value="1"/>
</dbReference>
<dbReference type="InterPro" id="IPR001098">
    <property type="entry name" value="DNA-dir_DNA_pol_A_palm_dom"/>
</dbReference>
<comment type="catalytic activity">
    <reaction evidence="3">
        <text>DNA(n) + a 2'-deoxyribonucleoside 5'-triphosphate = DNA(n+1) + diphosphate</text>
        <dbReference type="Rhea" id="RHEA:22508"/>
        <dbReference type="Rhea" id="RHEA-COMP:17339"/>
        <dbReference type="Rhea" id="RHEA-COMP:17340"/>
        <dbReference type="ChEBI" id="CHEBI:33019"/>
        <dbReference type="ChEBI" id="CHEBI:61560"/>
        <dbReference type="ChEBI" id="CHEBI:173112"/>
        <dbReference type="EC" id="2.7.7.7"/>
    </reaction>
</comment>
<accession>A0A199NTQ7</accession>
<dbReference type="GO" id="GO:0006302">
    <property type="term" value="P:double-strand break repair"/>
    <property type="evidence" value="ECO:0007669"/>
    <property type="project" value="TreeGrafter"/>
</dbReference>
<keyword evidence="6" id="KW-0540">Nuclease</keyword>
<keyword evidence="6" id="KW-0269">Exonuclease</keyword>
<dbReference type="Proteomes" id="UP000053171">
    <property type="component" value="Unassembled WGS sequence"/>
</dbReference>
<dbReference type="SUPFAM" id="SSF56672">
    <property type="entry name" value="DNA/RNA polymerases"/>
    <property type="match status" value="1"/>
</dbReference>
<dbReference type="Pfam" id="PF00476">
    <property type="entry name" value="DNA_pol_A"/>
    <property type="match status" value="1"/>
</dbReference>
<feature type="domain" description="DNA-directed DNA polymerase family A palm" evidence="5">
    <location>
        <begin position="353"/>
        <end position="576"/>
    </location>
</feature>
<dbReference type="EMBL" id="LJBJ02000005">
    <property type="protein sequence ID" value="OAX52292.1"/>
    <property type="molecule type" value="Genomic_DNA"/>
</dbReference>
<sequence>MHILLGPAPAADDAAAGHARDAWRLVRPEAPDDPADGASPVPRRFREVPWEQLGEAVGATLRSLPAEEAARIRWVVPSCREVIPQLLASGVSPDRCWDLTLCQRILTGVASFPDGTLDYTPTVPLDPQQQERPPGRLPTPRADPAQISLFDAPAAARGPARPDAAVLAAEFRAQEAAVRASPAASRLRLLLAAESQGGLIAQEIEREGLPWDRAVHEALLEDLLGPRPPEGQRPQKMQALAERIAEQWGLPRVNPDSPQELLRAMQSVGITVDSTRKHALLEWAEHGGTRAPRRREMIAPVLEYKGLYRLWTANGWHWLDEWVRDGRFHARYVVGGVITGRWAAHGGGALQIPHAVREAVRADPGWVLTVADASQVEPRILAAMAQDRALAVAGQGRDLYEGIARLGERTGSALTERKAAKVALLGAMYGASTGEAGALVPHLRRMFPEAIGLVEQAASVGERGGQVRTWLGRTSPLPDADWSAAVADVSTAAAEARSVRLRRAQGRFTRNFIVQGTAAEWAMCWMGEIRRRLRGAGTGDPAGPDGAGADDAPGPLRTRLVFFVHDEVVLHGPAEEAPAVRAIVREAAAAAGRLLFGQAPVEFPLTVAQVSSYAEAK</sequence>
<evidence type="ECO:0000313" key="7">
    <source>
        <dbReference type="Proteomes" id="UP000053171"/>
    </source>
</evidence>
<name>A0A199NTQ7_9MICC</name>
<dbReference type="PANTHER" id="PTHR10133">
    <property type="entry name" value="DNA POLYMERASE I"/>
    <property type="match status" value="1"/>
</dbReference>
<dbReference type="SMART" id="SM00482">
    <property type="entry name" value="POLAc"/>
    <property type="match status" value="1"/>
</dbReference>
<dbReference type="EC" id="2.7.7.7" evidence="1"/>
<dbReference type="GO" id="GO:0004527">
    <property type="term" value="F:exonuclease activity"/>
    <property type="evidence" value="ECO:0007669"/>
    <property type="project" value="UniProtKB-KW"/>
</dbReference>
<dbReference type="PRINTS" id="PR00868">
    <property type="entry name" value="DNAPOLI"/>
</dbReference>
<reference evidence="6" key="1">
    <citation type="submission" date="2016-06" db="EMBL/GenBank/DDBJ databases">
        <title>Identification of putative biosynthetic pathways for the production of bioactive secondary metabolites by the marine actinomycete Kocuria kristinae RUTW2-3.</title>
        <authorList>
            <person name="Waterworth S.C."/>
            <person name="Walmsley T.A."/>
            <person name="Matongo T."/>
            <person name="Davies-Coleman M.T."/>
            <person name="Dorrington R.A."/>
        </authorList>
    </citation>
    <scope>NUCLEOTIDE SEQUENCE [LARGE SCALE GENOMIC DNA]</scope>
    <source>
        <strain evidence="6">RUTW2-3</strain>
    </source>
</reference>
<dbReference type="GO" id="GO:0006261">
    <property type="term" value="P:DNA-templated DNA replication"/>
    <property type="evidence" value="ECO:0007669"/>
    <property type="project" value="InterPro"/>
</dbReference>
<feature type="region of interest" description="Disordered" evidence="4">
    <location>
        <begin position="118"/>
        <end position="139"/>
    </location>
</feature>
<dbReference type="PANTHER" id="PTHR10133:SF27">
    <property type="entry name" value="DNA POLYMERASE NU"/>
    <property type="match status" value="1"/>
</dbReference>
<comment type="caution">
    <text evidence="6">The sequence shown here is derived from an EMBL/GenBank/DDBJ whole genome shotgun (WGS) entry which is preliminary data.</text>
</comment>
<dbReference type="GO" id="GO:0003677">
    <property type="term" value="F:DNA binding"/>
    <property type="evidence" value="ECO:0007669"/>
    <property type="project" value="InterPro"/>
</dbReference>
<gene>
    <name evidence="6" type="ORF">AN277_0203860</name>
</gene>
<evidence type="ECO:0000256" key="2">
    <source>
        <dbReference type="ARBA" id="ARBA00022705"/>
    </source>
</evidence>
<keyword evidence="6" id="KW-0378">Hydrolase</keyword>
<dbReference type="CDD" id="cd06444">
    <property type="entry name" value="DNA_pol_A"/>
    <property type="match status" value="1"/>
</dbReference>
<keyword evidence="7" id="KW-1185">Reference proteome</keyword>
<dbReference type="Gene3D" id="1.10.150.20">
    <property type="entry name" value="5' to 3' exonuclease, C-terminal subdomain"/>
    <property type="match status" value="1"/>
</dbReference>
<dbReference type="AlphaFoldDB" id="A0A199NTQ7"/>
<protein>
    <recommendedName>
        <fullName evidence="1">DNA-directed DNA polymerase</fullName>
        <ecNumber evidence="1">2.7.7.7</ecNumber>
    </recommendedName>
</protein>
<dbReference type="Gene3D" id="3.30.70.370">
    <property type="match status" value="1"/>
</dbReference>
<evidence type="ECO:0000259" key="5">
    <source>
        <dbReference type="SMART" id="SM00482"/>
    </source>
</evidence>
<proteinExistence type="predicted"/>
<evidence type="ECO:0000256" key="3">
    <source>
        <dbReference type="ARBA" id="ARBA00049244"/>
    </source>
</evidence>
<dbReference type="RefSeq" id="WP_064725132.1">
    <property type="nucleotide sequence ID" value="NZ_LJBJ02000005.1"/>
</dbReference>
<dbReference type="InterPro" id="IPR043502">
    <property type="entry name" value="DNA/RNA_pol_sf"/>
</dbReference>
<evidence type="ECO:0000256" key="4">
    <source>
        <dbReference type="SAM" id="MobiDB-lite"/>
    </source>
</evidence>
<keyword evidence="2" id="KW-0235">DNA replication</keyword>
<evidence type="ECO:0000256" key="1">
    <source>
        <dbReference type="ARBA" id="ARBA00012417"/>
    </source>
</evidence>
<dbReference type="GO" id="GO:0003887">
    <property type="term" value="F:DNA-directed DNA polymerase activity"/>
    <property type="evidence" value="ECO:0007669"/>
    <property type="project" value="UniProtKB-EC"/>
</dbReference>
<evidence type="ECO:0000313" key="6">
    <source>
        <dbReference type="EMBL" id="OAX52292.1"/>
    </source>
</evidence>